<evidence type="ECO:0000259" key="1">
    <source>
        <dbReference type="Pfam" id="PF15545"/>
    </source>
</evidence>
<accession>A0A926N801</accession>
<dbReference type="Proteomes" id="UP000661691">
    <property type="component" value="Unassembled WGS sequence"/>
</dbReference>
<protein>
    <recommendedName>
        <fullName evidence="1">Bacterial toxin 8 domain-containing protein</fullName>
    </recommendedName>
</protein>
<dbReference type="AlphaFoldDB" id="A0A926N801"/>
<gene>
    <name evidence="2" type="ORF">IC620_15115</name>
</gene>
<comment type="caution">
    <text evidence="2">The sequence shown here is derived from an EMBL/GenBank/DDBJ whole genome shotgun (WGS) entry which is preliminary data.</text>
</comment>
<dbReference type="EMBL" id="JACXAH010000033">
    <property type="protein sequence ID" value="MBD1373676.1"/>
    <property type="molecule type" value="Genomic_DNA"/>
</dbReference>
<proteinExistence type="predicted"/>
<dbReference type="Pfam" id="PF15545">
    <property type="entry name" value="Ntox8"/>
    <property type="match status" value="1"/>
</dbReference>
<reference evidence="2" key="1">
    <citation type="submission" date="2020-09" db="EMBL/GenBank/DDBJ databases">
        <title>A novel bacterium of genus Hazenella, isolated from South China Sea.</title>
        <authorList>
            <person name="Huang H."/>
            <person name="Mo K."/>
            <person name="Hu Y."/>
        </authorList>
    </citation>
    <scope>NUCLEOTIDE SEQUENCE</scope>
    <source>
        <strain evidence="2">IB182357</strain>
    </source>
</reference>
<organism evidence="2 3">
    <name type="scientific">Polycladospora coralii</name>
    <dbReference type="NCBI Taxonomy" id="2771432"/>
    <lineage>
        <taxon>Bacteria</taxon>
        <taxon>Bacillati</taxon>
        <taxon>Bacillota</taxon>
        <taxon>Bacilli</taxon>
        <taxon>Bacillales</taxon>
        <taxon>Thermoactinomycetaceae</taxon>
        <taxon>Polycladospora</taxon>
    </lineage>
</organism>
<dbReference type="RefSeq" id="WP_191142673.1">
    <property type="nucleotide sequence ID" value="NZ_JACXAH010000033.1"/>
</dbReference>
<evidence type="ECO:0000313" key="2">
    <source>
        <dbReference type="EMBL" id="MBD1373676.1"/>
    </source>
</evidence>
<keyword evidence="3" id="KW-1185">Reference proteome</keyword>
<dbReference type="InterPro" id="IPR029097">
    <property type="entry name" value="Ntox8"/>
</dbReference>
<name>A0A926N801_9BACL</name>
<feature type="domain" description="Bacterial toxin 8" evidence="1">
    <location>
        <begin position="43"/>
        <end position="84"/>
    </location>
</feature>
<evidence type="ECO:0000313" key="3">
    <source>
        <dbReference type="Proteomes" id="UP000661691"/>
    </source>
</evidence>
<sequence>MFFLSTSRMVVPSANIGWLRNEIRRVDLGQAKNLRLPRNSRNSKTYEGGYQLAHERGRESAKGFSYQYAHLQDRGLHKLQHKYDNYGRKNKIRPVR</sequence>